<proteinExistence type="predicted"/>
<keyword evidence="2" id="KW-1185">Reference proteome</keyword>
<dbReference type="Proteomes" id="UP000828390">
    <property type="component" value="Unassembled WGS sequence"/>
</dbReference>
<sequence>MIAQISTALTKRGCNVVVSPGDADVVIVKATVERSRHSNTTFIGEDTNSLIFLLHYSKRSNTTIYFRSDVNKQSKEV</sequence>
<reference evidence="1" key="2">
    <citation type="submission" date="2020-11" db="EMBL/GenBank/DDBJ databases">
        <authorList>
            <person name="McCartney M.A."/>
            <person name="Auch B."/>
            <person name="Kono T."/>
            <person name="Mallez S."/>
            <person name="Becker A."/>
            <person name="Gohl D.M."/>
            <person name="Silverstein K.A.T."/>
            <person name="Koren S."/>
            <person name="Bechman K.B."/>
            <person name="Herman A."/>
            <person name="Abrahante J.E."/>
            <person name="Garbe J."/>
        </authorList>
    </citation>
    <scope>NUCLEOTIDE SEQUENCE</scope>
    <source>
        <strain evidence="1">Duluth1</strain>
        <tissue evidence="1">Whole animal</tissue>
    </source>
</reference>
<gene>
    <name evidence="1" type="ORF">DPMN_034202</name>
</gene>
<protein>
    <submittedName>
        <fullName evidence="1">Uncharacterized protein</fullName>
    </submittedName>
</protein>
<dbReference type="EMBL" id="JAIWYP010000002">
    <property type="protein sequence ID" value="KAH3871008.1"/>
    <property type="molecule type" value="Genomic_DNA"/>
</dbReference>
<evidence type="ECO:0000313" key="1">
    <source>
        <dbReference type="EMBL" id="KAH3871008.1"/>
    </source>
</evidence>
<accession>A0A9D4M757</accession>
<reference evidence="1" key="1">
    <citation type="journal article" date="2019" name="bioRxiv">
        <title>The Genome of the Zebra Mussel, Dreissena polymorpha: A Resource for Invasive Species Research.</title>
        <authorList>
            <person name="McCartney M.A."/>
            <person name="Auch B."/>
            <person name="Kono T."/>
            <person name="Mallez S."/>
            <person name="Zhang Y."/>
            <person name="Obille A."/>
            <person name="Becker A."/>
            <person name="Abrahante J.E."/>
            <person name="Garbe J."/>
            <person name="Badalamenti J.P."/>
            <person name="Herman A."/>
            <person name="Mangelson H."/>
            <person name="Liachko I."/>
            <person name="Sullivan S."/>
            <person name="Sone E.D."/>
            <person name="Koren S."/>
            <person name="Silverstein K.A.T."/>
            <person name="Beckman K.B."/>
            <person name="Gohl D.M."/>
        </authorList>
    </citation>
    <scope>NUCLEOTIDE SEQUENCE</scope>
    <source>
        <strain evidence="1">Duluth1</strain>
        <tissue evidence="1">Whole animal</tissue>
    </source>
</reference>
<organism evidence="1 2">
    <name type="scientific">Dreissena polymorpha</name>
    <name type="common">Zebra mussel</name>
    <name type="synonym">Mytilus polymorpha</name>
    <dbReference type="NCBI Taxonomy" id="45954"/>
    <lineage>
        <taxon>Eukaryota</taxon>
        <taxon>Metazoa</taxon>
        <taxon>Spiralia</taxon>
        <taxon>Lophotrochozoa</taxon>
        <taxon>Mollusca</taxon>
        <taxon>Bivalvia</taxon>
        <taxon>Autobranchia</taxon>
        <taxon>Heteroconchia</taxon>
        <taxon>Euheterodonta</taxon>
        <taxon>Imparidentia</taxon>
        <taxon>Neoheterodontei</taxon>
        <taxon>Myida</taxon>
        <taxon>Dreissenoidea</taxon>
        <taxon>Dreissenidae</taxon>
        <taxon>Dreissena</taxon>
    </lineage>
</organism>
<dbReference type="AlphaFoldDB" id="A0A9D4M757"/>
<evidence type="ECO:0000313" key="2">
    <source>
        <dbReference type="Proteomes" id="UP000828390"/>
    </source>
</evidence>
<name>A0A9D4M757_DREPO</name>
<comment type="caution">
    <text evidence="1">The sequence shown here is derived from an EMBL/GenBank/DDBJ whole genome shotgun (WGS) entry which is preliminary data.</text>
</comment>